<name>A0A2M6UBW0_9BRAD</name>
<dbReference type="Proteomes" id="UP000228930">
    <property type="component" value="Unassembled WGS sequence"/>
</dbReference>
<dbReference type="EMBL" id="LFJC01000003">
    <property type="protein sequence ID" value="PIT02083.1"/>
    <property type="molecule type" value="Genomic_DNA"/>
</dbReference>
<evidence type="ECO:0000313" key="1">
    <source>
        <dbReference type="EMBL" id="PIT02083.1"/>
    </source>
</evidence>
<evidence type="ECO:0008006" key="3">
    <source>
        <dbReference type="Google" id="ProtNLM"/>
    </source>
</evidence>
<dbReference type="RefSeq" id="WP_100177280.1">
    <property type="nucleotide sequence ID" value="NZ_LFJC01000003.1"/>
</dbReference>
<reference evidence="1 2" key="1">
    <citation type="submission" date="2015-06" db="EMBL/GenBank/DDBJ databases">
        <title>Comparative genome analysis of nirS-carrying Bradyrhizobium sp. strains.</title>
        <authorList>
            <person name="Ishii S."/>
            <person name="Jang J."/>
            <person name="Nishizawa T."/>
            <person name="Senoo K."/>
        </authorList>
    </citation>
    <scope>NUCLEOTIDE SEQUENCE [LARGE SCALE GENOMIC DNA]</scope>
    <source>
        <strain evidence="1 2">TSA1</strain>
    </source>
</reference>
<comment type="caution">
    <text evidence="1">The sequence shown here is derived from an EMBL/GenBank/DDBJ whole genome shotgun (WGS) entry which is preliminary data.</text>
</comment>
<proteinExistence type="predicted"/>
<protein>
    <recommendedName>
        <fullName evidence="3">Helix-turn-helix domain-containing protein</fullName>
    </recommendedName>
</protein>
<organism evidence="1 2">
    <name type="scientific">Bradyrhizobium nitroreducens</name>
    <dbReference type="NCBI Taxonomy" id="709803"/>
    <lineage>
        <taxon>Bacteria</taxon>
        <taxon>Pseudomonadati</taxon>
        <taxon>Pseudomonadota</taxon>
        <taxon>Alphaproteobacteria</taxon>
        <taxon>Hyphomicrobiales</taxon>
        <taxon>Nitrobacteraceae</taxon>
        <taxon>Bradyrhizobium</taxon>
    </lineage>
</organism>
<keyword evidence="2" id="KW-1185">Reference proteome</keyword>
<accession>A0A2M6UBW0</accession>
<dbReference type="AlphaFoldDB" id="A0A2M6UBW0"/>
<evidence type="ECO:0000313" key="2">
    <source>
        <dbReference type="Proteomes" id="UP000228930"/>
    </source>
</evidence>
<sequence length="66" mass="7562">MKQLIKSETVRGKLDMPQSTFERLVKQRTNNFPTPIYIGRSRFFDAAEIDAWLATRSSANSNERAA</sequence>
<gene>
    <name evidence="1" type="ORF">TSA1_15935</name>
</gene>